<sequence length="101" mass="11401">MPQLLGDFRPGLLEYVFRDVDQDDMHPTAQCQCGDAAPHNPAPNTAIVSDREFTITHSKSSFNRARPAEAHNGQAICTMKRAWQYLLQQKNYADRPEDVKG</sequence>
<reference evidence="1 2" key="1">
    <citation type="journal article" date="2020" name="Int. J. Syst. Evol. Microbiol.">
        <title>Reclassification of Streptomyces castelarensis and Streptomyces sporoclivatus as later heterotypic synonyms of Streptomyces antimycoticus.</title>
        <authorList>
            <person name="Komaki H."/>
            <person name="Tamura T."/>
        </authorList>
    </citation>
    <scope>NUCLEOTIDE SEQUENCE [LARGE SCALE GENOMIC DNA]</scope>
    <source>
        <strain evidence="1 2">NBRC 13459</strain>
    </source>
</reference>
<protein>
    <submittedName>
        <fullName evidence="1">Uncharacterized protein</fullName>
    </submittedName>
</protein>
<evidence type="ECO:0000313" key="2">
    <source>
        <dbReference type="Proteomes" id="UP000301309"/>
    </source>
</evidence>
<gene>
    <name evidence="1" type="ORF">SVIO_108490</name>
</gene>
<dbReference type="AlphaFoldDB" id="A0A4D4LLQ0"/>
<comment type="caution">
    <text evidence="1">The sequence shown here is derived from an EMBL/GenBank/DDBJ whole genome shotgun (WGS) entry which is preliminary data.</text>
</comment>
<dbReference type="EMBL" id="BJHW01000002">
    <property type="protein sequence ID" value="GDY60226.1"/>
    <property type="molecule type" value="Genomic_DNA"/>
</dbReference>
<accession>A0A4D4LLQ0</accession>
<proteinExistence type="predicted"/>
<dbReference type="Proteomes" id="UP000301309">
    <property type="component" value="Unassembled WGS sequence"/>
</dbReference>
<organism evidence="1 2">
    <name type="scientific">Streptomyces violaceusniger</name>
    <dbReference type="NCBI Taxonomy" id="68280"/>
    <lineage>
        <taxon>Bacteria</taxon>
        <taxon>Bacillati</taxon>
        <taxon>Actinomycetota</taxon>
        <taxon>Actinomycetes</taxon>
        <taxon>Kitasatosporales</taxon>
        <taxon>Streptomycetaceae</taxon>
        <taxon>Streptomyces</taxon>
        <taxon>Streptomyces violaceusniger group</taxon>
    </lineage>
</organism>
<keyword evidence="2" id="KW-1185">Reference proteome</keyword>
<evidence type="ECO:0000313" key="1">
    <source>
        <dbReference type="EMBL" id="GDY60226.1"/>
    </source>
</evidence>
<name>A0A4D4LLQ0_STRVO</name>